<keyword evidence="5" id="KW-1185">Reference proteome</keyword>
<keyword evidence="2" id="KW-1133">Transmembrane helix</keyword>
<dbReference type="OrthoDB" id="10045021at2759"/>
<organism evidence="4 5">
    <name type="scientific">Polysphondylium violaceum</name>
    <dbReference type="NCBI Taxonomy" id="133409"/>
    <lineage>
        <taxon>Eukaryota</taxon>
        <taxon>Amoebozoa</taxon>
        <taxon>Evosea</taxon>
        <taxon>Eumycetozoa</taxon>
        <taxon>Dictyostelia</taxon>
        <taxon>Dictyosteliales</taxon>
        <taxon>Dictyosteliaceae</taxon>
        <taxon>Polysphondylium</taxon>
    </lineage>
</organism>
<feature type="transmembrane region" description="Helical" evidence="2">
    <location>
        <begin position="6"/>
        <end position="26"/>
    </location>
</feature>
<name>A0A8J4V5R5_9MYCE</name>
<evidence type="ECO:0000313" key="4">
    <source>
        <dbReference type="EMBL" id="KAF2074987.1"/>
    </source>
</evidence>
<dbReference type="Pfam" id="PF02205">
    <property type="entry name" value="WH2"/>
    <property type="match status" value="1"/>
</dbReference>
<dbReference type="SUPFAM" id="SSF56112">
    <property type="entry name" value="Protein kinase-like (PK-like)"/>
    <property type="match status" value="1"/>
</dbReference>
<reference evidence="4" key="1">
    <citation type="submission" date="2020-01" db="EMBL/GenBank/DDBJ databases">
        <title>Development of genomics and gene disruption for Polysphondylium violaceum indicates a role for the polyketide synthase stlB in stalk morphogenesis.</title>
        <authorList>
            <person name="Narita B."/>
            <person name="Kawabe Y."/>
            <person name="Kin K."/>
            <person name="Saito T."/>
            <person name="Gibbs R."/>
            <person name="Kuspa A."/>
            <person name="Muzny D."/>
            <person name="Queller D."/>
            <person name="Richards S."/>
            <person name="Strassman J."/>
            <person name="Sucgang R."/>
            <person name="Worley K."/>
            <person name="Schaap P."/>
        </authorList>
    </citation>
    <scope>NUCLEOTIDE SEQUENCE</scope>
    <source>
        <strain evidence="4">QSvi11</strain>
    </source>
</reference>
<dbReference type="Gene3D" id="1.10.510.10">
    <property type="entry name" value="Transferase(Phosphotransferase) domain 1"/>
    <property type="match status" value="1"/>
</dbReference>
<evidence type="ECO:0000259" key="3">
    <source>
        <dbReference type="Pfam" id="PF02205"/>
    </source>
</evidence>
<feature type="compositionally biased region" description="Low complexity" evidence="1">
    <location>
        <begin position="402"/>
        <end position="479"/>
    </location>
</feature>
<keyword evidence="2" id="KW-0812">Transmembrane</keyword>
<dbReference type="Proteomes" id="UP000695562">
    <property type="component" value="Unassembled WGS sequence"/>
</dbReference>
<proteinExistence type="predicted"/>
<gene>
    <name evidence="4" type="ORF">CYY_003726</name>
</gene>
<feature type="compositionally biased region" description="Polar residues" evidence="1">
    <location>
        <begin position="528"/>
        <end position="537"/>
    </location>
</feature>
<dbReference type="EMBL" id="AJWJ01000120">
    <property type="protein sequence ID" value="KAF2074987.1"/>
    <property type="molecule type" value="Genomic_DNA"/>
</dbReference>
<feature type="domain" description="WH2" evidence="3">
    <location>
        <begin position="522"/>
        <end position="550"/>
    </location>
</feature>
<dbReference type="AlphaFoldDB" id="A0A8J4V5R5"/>
<evidence type="ECO:0000256" key="1">
    <source>
        <dbReference type="SAM" id="MobiDB-lite"/>
    </source>
</evidence>
<evidence type="ECO:0000313" key="5">
    <source>
        <dbReference type="Proteomes" id="UP000695562"/>
    </source>
</evidence>
<evidence type="ECO:0000256" key="2">
    <source>
        <dbReference type="SAM" id="Phobius"/>
    </source>
</evidence>
<dbReference type="InterPro" id="IPR011009">
    <property type="entry name" value="Kinase-like_dom_sf"/>
</dbReference>
<keyword evidence="2" id="KW-0472">Membrane</keyword>
<feature type="region of interest" description="Disordered" evidence="1">
    <location>
        <begin position="402"/>
        <end position="555"/>
    </location>
</feature>
<accession>A0A8J4V5R5</accession>
<dbReference type="InterPro" id="IPR003124">
    <property type="entry name" value="WH2_dom"/>
</dbReference>
<dbReference type="PANTHER" id="PTHR46345:SF8">
    <property type="entry name" value="FORMIN 3, ISOFORM B"/>
    <property type="match status" value="1"/>
</dbReference>
<sequence>MNDLQIIIIACAGGLAFILVIVLIAYKVATKDDKNKEKNPLLEKGNVFVYQRNQEIPKEDSIKMNARFYLRSTVYSLQERLNQFGSRQDKTYFTILGNSLNKEENERVMSMTPVSKTWPIPLNTEAGKYTFRTIIKSLELHPFISVPLVVDFIQDKSVGVSIRPFYAKGSLRDYIHQAKPKNGTYSQRYETHFSLNEKIISKFGRQILEGLLFLKENNFPYFHLNCGNILLDDSTCLISDFENAFLGLKPRYADFITKFSDKLDAEVLTFGLVLFEMGCGYEVENPEAVEIGIPSHCHPEVKKVLESIFKPWYGNPPTLEELTKIEFFSSHKFKNLPTQKITYTSKEREMIDAVLKLNKGYLVNSGTVEKIPKFKDFKKQKKRKSLANPNAYSEIPLEVSTSNVTPMSSSLPSSFVSQNQSKSNFSSFTSNNNNNNNNNMNNMNSSLPTTSSSSYTPSTAVTSAPAPSPMSSSIPKPASSAPPPPPPPPAAKGAPPPPPPPPPAKGAPPPPPPPSIAPPPSSGGRKNLLSSIENFSAGSLKKTKTVDKSGPKLKK</sequence>
<comment type="caution">
    <text evidence="4">The sequence shown here is derived from an EMBL/GenBank/DDBJ whole genome shotgun (WGS) entry which is preliminary data.</text>
</comment>
<feature type="compositionally biased region" description="Pro residues" evidence="1">
    <location>
        <begin position="480"/>
        <end position="521"/>
    </location>
</feature>
<feature type="compositionally biased region" description="Basic and acidic residues" evidence="1">
    <location>
        <begin position="544"/>
        <end position="555"/>
    </location>
</feature>
<dbReference type="GO" id="GO:0003779">
    <property type="term" value="F:actin binding"/>
    <property type="evidence" value="ECO:0007669"/>
    <property type="project" value="InterPro"/>
</dbReference>
<dbReference type="PANTHER" id="PTHR46345">
    <property type="entry name" value="INVERTED FORMIN-2"/>
    <property type="match status" value="1"/>
</dbReference>
<protein>
    <recommendedName>
        <fullName evidence="3">WH2 domain-containing protein</fullName>
    </recommendedName>
</protein>
<dbReference type="CDD" id="cd22062">
    <property type="entry name" value="WH2_DdVASP-like"/>
    <property type="match status" value="1"/>
</dbReference>